<organism evidence="1 2">
    <name type="scientific">Streptomyces ossamyceticus</name>
    <dbReference type="NCBI Taxonomy" id="249581"/>
    <lineage>
        <taxon>Bacteria</taxon>
        <taxon>Bacillati</taxon>
        <taxon>Actinomycetota</taxon>
        <taxon>Actinomycetes</taxon>
        <taxon>Kitasatosporales</taxon>
        <taxon>Streptomycetaceae</taxon>
        <taxon>Streptomyces</taxon>
    </lineage>
</organism>
<proteinExistence type="predicted"/>
<sequence>MTARRRRRRQSVAIEPPGGVVRVERARAWTVPEAIGYRRGLARTVRPVHDQLADVDRALVVQRGSEHAAA</sequence>
<keyword evidence="2" id="KW-1185">Reference proteome</keyword>
<name>A0ABV2UWT5_9ACTN</name>
<gene>
    <name evidence="1" type="ORF">ABZZ21_15810</name>
</gene>
<dbReference type="EMBL" id="JBEXPZ010000018">
    <property type="protein sequence ID" value="MET9846003.1"/>
    <property type="molecule type" value="Genomic_DNA"/>
</dbReference>
<reference evidence="1 2" key="1">
    <citation type="submission" date="2024-06" db="EMBL/GenBank/DDBJ databases">
        <title>The Natural Products Discovery Center: Release of the First 8490 Sequenced Strains for Exploring Actinobacteria Biosynthetic Diversity.</title>
        <authorList>
            <person name="Kalkreuter E."/>
            <person name="Kautsar S.A."/>
            <person name="Yang D."/>
            <person name="Bader C.D."/>
            <person name="Teijaro C.N."/>
            <person name="Fluegel L."/>
            <person name="Davis C.M."/>
            <person name="Simpson J.R."/>
            <person name="Lauterbach L."/>
            <person name="Steele A.D."/>
            <person name="Gui C."/>
            <person name="Meng S."/>
            <person name="Li G."/>
            <person name="Viehrig K."/>
            <person name="Ye F."/>
            <person name="Su P."/>
            <person name="Kiefer A.F."/>
            <person name="Nichols A."/>
            <person name="Cepeda A.J."/>
            <person name="Yan W."/>
            <person name="Fan B."/>
            <person name="Jiang Y."/>
            <person name="Adhikari A."/>
            <person name="Zheng C.-J."/>
            <person name="Schuster L."/>
            <person name="Cowan T.M."/>
            <person name="Smanski M.J."/>
            <person name="Chevrette M.G."/>
            <person name="De Carvalho L.P.S."/>
            <person name="Shen B."/>
        </authorList>
    </citation>
    <scope>NUCLEOTIDE SEQUENCE [LARGE SCALE GENOMIC DNA]</scope>
    <source>
        <strain evidence="1 2">NPDC006434</strain>
    </source>
</reference>
<evidence type="ECO:0000313" key="2">
    <source>
        <dbReference type="Proteomes" id="UP001550210"/>
    </source>
</evidence>
<accession>A0ABV2UWT5</accession>
<protein>
    <submittedName>
        <fullName evidence="1">Uncharacterized protein</fullName>
    </submittedName>
</protein>
<comment type="caution">
    <text evidence="1">The sequence shown here is derived from an EMBL/GenBank/DDBJ whole genome shotgun (WGS) entry which is preliminary data.</text>
</comment>
<evidence type="ECO:0000313" key="1">
    <source>
        <dbReference type="EMBL" id="MET9846003.1"/>
    </source>
</evidence>
<dbReference type="Proteomes" id="UP001550210">
    <property type="component" value="Unassembled WGS sequence"/>
</dbReference>
<dbReference type="RefSeq" id="WP_355397298.1">
    <property type="nucleotide sequence ID" value="NZ_JBEXPZ010000018.1"/>
</dbReference>